<evidence type="ECO:0000259" key="2">
    <source>
        <dbReference type="Pfam" id="PF22925"/>
    </source>
</evidence>
<dbReference type="AlphaFoldDB" id="A0A7J6XP88"/>
<dbReference type="Proteomes" id="UP000583944">
    <property type="component" value="Unassembled WGS sequence"/>
</dbReference>
<feature type="domain" description="Trans-sialidase C-terminal" evidence="2">
    <location>
        <begin position="218"/>
        <end position="272"/>
    </location>
</feature>
<name>A0A7J6XP88_TRYCR</name>
<dbReference type="InterPro" id="IPR008377">
    <property type="entry name" value="Sialidase_trypan"/>
</dbReference>
<dbReference type="GO" id="GO:0004308">
    <property type="term" value="F:exo-alpha-sialidase activity"/>
    <property type="evidence" value="ECO:0007669"/>
    <property type="project" value="InterPro"/>
</dbReference>
<protein>
    <recommendedName>
        <fullName evidence="5">Trans-sialidase</fullName>
    </recommendedName>
</protein>
<dbReference type="VEuPathDB" id="TriTrypDB:ECC02_010991"/>
<evidence type="ECO:0000313" key="3">
    <source>
        <dbReference type="EMBL" id="KAF5216257.1"/>
    </source>
</evidence>
<dbReference type="EMBL" id="JABDHM010000221">
    <property type="protein sequence ID" value="KAF5216257.1"/>
    <property type="molecule type" value="Genomic_DNA"/>
</dbReference>
<dbReference type="Gene3D" id="2.120.10.10">
    <property type="match status" value="1"/>
</dbReference>
<dbReference type="Pfam" id="PF13859">
    <property type="entry name" value="BNR_3"/>
    <property type="match status" value="1"/>
</dbReference>
<dbReference type="SUPFAM" id="SSF50939">
    <property type="entry name" value="Sialidases"/>
    <property type="match status" value="1"/>
</dbReference>
<evidence type="ECO:0000259" key="1">
    <source>
        <dbReference type="Pfam" id="PF13859"/>
    </source>
</evidence>
<proteinExistence type="predicted"/>
<accession>A0A7J6XP88</accession>
<dbReference type="InterPro" id="IPR055239">
    <property type="entry name" value="TS_C"/>
</dbReference>
<sequence length="390" mass="42719">MEDGTLVFPLMAKSKAEDVCSMIICSTDSGSTWALCEGMSPAECLNPRVTGWEGSLLMIVDCENGQRVYESRDMGTAWTEAIGILSRVWANARSGVPQKESPRVDALITATIEERKVMLCTQRGHASGKKRATAFCLWITDNNRTFPVGPVAVDNAADCMLASTLLYSDGNLHLLRRRGNGEGRVISLSRLTEELSAIKSVLSNWAQKDIFFSSLSTPTAGLVAVFFDAASDDTWNDEYLCLHATETNAVKANDGFQLTELESRAISPVNTRVFFFFFSTLTSASSYTMPSECRRGGRATTKVSCYEATAIERTFRGECPVQCPIFGAQPRCLDILEADGARFPVGQLACLWKLADPAVAEIASWHCCLDAVWCLGCVRSDFCAVRYFSV</sequence>
<dbReference type="InterPro" id="IPR011040">
    <property type="entry name" value="Sialidase"/>
</dbReference>
<comment type="caution">
    <text evidence="3">The sequence shown here is derived from an EMBL/GenBank/DDBJ whole genome shotgun (WGS) entry which is preliminary data.</text>
</comment>
<organism evidence="3 4">
    <name type="scientific">Trypanosoma cruzi</name>
    <dbReference type="NCBI Taxonomy" id="5693"/>
    <lineage>
        <taxon>Eukaryota</taxon>
        <taxon>Discoba</taxon>
        <taxon>Euglenozoa</taxon>
        <taxon>Kinetoplastea</taxon>
        <taxon>Metakinetoplastina</taxon>
        <taxon>Trypanosomatida</taxon>
        <taxon>Trypanosomatidae</taxon>
        <taxon>Trypanosoma</taxon>
        <taxon>Schizotrypanum</taxon>
    </lineage>
</organism>
<reference evidence="3 4" key="1">
    <citation type="journal article" date="2019" name="Genome Biol. Evol.">
        <title>Nanopore Sequencing Significantly Improves Genome Assembly of the Protozoan Parasite Trypanosoma cruzi.</title>
        <authorList>
            <person name="Diaz-Viraque F."/>
            <person name="Pita S."/>
            <person name="Greif G."/>
            <person name="de Souza R.C.M."/>
            <person name="Iraola G."/>
            <person name="Robello C."/>
        </authorList>
    </citation>
    <scope>NUCLEOTIDE SEQUENCE [LARGE SCALE GENOMIC DNA]</scope>
    <source>
        <strain evidence="3 4">Berenice</strain>
    </source>
</reference>
<evidence type="ECO:0000313" key="4">
    <source>
        <dbReference type="Proteomes" id="UP000583944"/>
    </source>
</evidence>
<gene>
    <name evidence="3" type="ORF">ECC02_010991</name>
</gene>
<dbReference type="InterPro" id="IPR036278">
    <property type="entry name" value="Sialidase_sf"/>
</dbReference>
<dbReference type="CDD" id="cd15482">
    <property type="entry name" value="Sialidase_non-viral"/>
    <property type="match status" value="1"/>
</dbReference>
<dbReference type="Pfam" id="PF22925">
    <property type="entry name" value="TS_C"/>
    <property type="match status" value="1"/>
</dbReference>
<feature type="domain" description="Sialidase" evidence="1">
    <location>
        <begin position="1"/>
        <end position="171"/>
    </location>
</feature>
<evidence type="ECO:0008006" key="5">
    <source>
        <dbReference type="Google" id="ProtNLM"/>
    </source>
</evidence>
<dbReference type="SUPFAM" id="SSF49899">
    <property type="entry name" value="Concanavalin A-like lectins/glucanases"/>
    <property type="match status" value="1"/>
</dbReference>
<dbReference type="PRINTS" id="PR01803">
    <property type="entry name" value="TCSIALIDASE"/>
</dbReference>
<dbReference type="Gene3D" id="2.60.120.200">
    <property type="match status" value="1"/>
</dbReference>
<dbReference type="InterPro" id="IPR013320">
    <property type="entry name" value="ConA-like_dom_sf"/>
</dbReference>